<gene>
    <name evidence="7" type="primary">LOC108564738</name>
</gene>
<keyword evidence="6" id="KW-1185">Reference proteome</keyword>
<dbReference type="PROSITE" id="PS50106">
    <property type="entry name" value="PDZ"/>
    <property type="match status" value="1"/>
</dbReference>
<sequence>MFSSFSKLRPRTRSLSSDIHCDAFEDGFGLCRTPIGSPKQKRNKKRNSELEPCPSIQSLRSGSVALGSDQLAPGDRIHSVNGINTSRMRPEEVSTLLDNVDGNALLEIEYCLPSY</sequence>
<protein>
    <submittedName>
        <fullName evidence="7">Glutamate receptor-interacting protein 2-like</fullName>
    </submittedName>
</protein>
<evidence type="ECO:0000259" key="5">
    <source>
        <dbReference type="PROSITE" id="PS50106"/>
    </source>
</evidence>
<accession>A0ABM1MXN7</accession>
<dbReference type="InterPro" id="IPR036034">
    <property type="entry name" value="PDZ_sf"/>
</dbReference>
<feature type="region of interest" description="Disordered" evidence="4">
    <location>
        <begin position="32"/>
        <end position="55"/>
    </location>
</feature>
<reference evidence="7" key="1">
    <citation type="submission" date="2025-08" db="UniProtKB">
        <authorList>
            <consortium name="RefSeq"/>
        </authorList>
    </citation>
    <scope>IDENTIFICATION</scope>
    <source>
        <tissue evidence="7">Whole Larva</tissue>
    </source>
</reference>
<organism evidence="6 7">
    <name type="scientific">Nicrophorus vespilloides</name>
    <name type="common">Boreal carrion beetle</name>
    <dbReference type="NCBI Taxonomy" id="110193"/>
    <lineage>
        <taxon>Eukaryota</taxon>
        <taxon>Metazoa</taxon>
        <taxon>Ecdysozoa</taxon>
        <taxon>Arthropoda</taxon>
        <taxon>Hexapoda</taxon>
        <taxon>Insecta</taxon>
        <taxon>Pterygota</taxon>
        <taxon>Neoptera</taxon>
        <taxon>Endopterygota</taxon>
        <taxon>Coleoptera</taxon>
        <taxon>Polyphaga</taxon>
        <taxon>Staphyliniformia</taxon>
        <taxon>Silphidae</taxon>
        <taxon>Nicrophorinae</taxon>
        <taxon>Nicrophorus</taxon>
    </lineage>
</organism>
<evidence type="ECO:0000256" key="2">
    <source>
        <dbReference type="ARBA" id="ARBA00022490"/>
    </source>
</evidence>
<dbReference type="Pfam" id="PF00595">
    <property type="entry name" value="PDZ"/>
    <property type="match status" value="1"/>
</dbReference>
<comment type="subcellular location">
    <subcellularLocation>
        <location evidence="1">Cytoplasm</location>
    </subcellularLocation>
</comment>
<dbReference type="PANTHER" id="PTHR46227:SF2">
    <property type="entry name" value="FI03335P"/>
    <property type="match status" value="1"/>
</dbReference>
<dbReference type="Proteomes" id="UP000695000">
    <property type="component" value="Unplaced"/>
</dbReference>
<dbReference type="SUPFAM" id="SSF50156">
    <property type="entry name" value="PDZ domain-like"/>
    <property type="match status" value="1"/>
</dbReference>
<proteinExistence type="predicted"/>
<dbReference type="GeneID" id="108564738"/>
<dbReference type="InterPro" id="IPR001478">
    <property type="entry name" value="PDZ"/>
</dbReference>
<evidence type="ECO:0000313" key="6">
    <source>
        <dbReference type="Proteomes" id="UP000695000"/>
    </source>
</evidence>
<dbReference type="RefSeq" id="XP_017779337.1">
    <property type="nucleotide sequence ID" value="XM_017923848.1"/>
</dbReference>
<keyword evidence="3" id="KW-0677">Repeat</keyword>
<keyword evidence="2" id="KW-0963">Cytoplasm</keyword>
<evidence type="ECO:0000313" key="7">
    <source>
        <dbReference type="RefSeq" id="XP_017779337.1"/>
    </source>
</evidence>
<feature type="domain" description="PDZ" evidence="5">
    <location>
        <begin position="56"/>
        <end position="108"/>
    </location>
</feature>
<evidence type="ECO:0000256" key="4">
    <source>
        <dbReference type="SAM" id="MobiDB-lite"/>
    </source>
</evidence>
<evidence type="ECO:0000256" key="1">
    <source>
        <dbReference type="ARBA" id="ARBA00004496"/>
    </source>
</evidence>
<name>A0ABM1MXN7_NICVS</name>
<evidence type="ECO:0000256" key="3">
    <source>
        <dbReference type="ARBA" id="ARBA00022737"/>
    </source>
</evidence>
<dbReference type="Gene3D" id="2.30.42.10">
    <property type="match status" value="1"/>
</dbReference>
<feature type="non-terminal residue" evidence="7">
    <location>
        <position position="115"/>
    </location>
</feature>
<dbReference type="InterPro" id="IPR043545">
    <property type="entry name" value="GRIP1/2"/>
</dbReference>
<dbReference type="PANTHER" id="PTHR46227">
    <property type="entry name" value="GLUTAMATE RECEPTOR-INTERACTING PROTEIN GRIP"/>
    <property type="match status" value="1"/>
</dbReference>